<sequence length="170" mass="18496">MQDQRRVGTRAFDVRKGEVLCVQDRDKWNANTDTVDSLALAWRGAACGAAGPVPPCIASSPRHKKRINRCPSHRGRVKVPGGMSLSDLNDQHESPSTLQPSPSLADTSCFSQPCTIAITTRPVTTVHRDKHFVLSIHTRQYFLLNTRQTGSCAALPLLSLAADPQLTVIG</sequence>
<organism evidence="2 3">
    <name type="scientific">Scylla paramamosain</name>
    <name type="common">Mud crab</name>
    <dbReference type="NCBI Taxonomy" id="85552"/>
    <lineage>
        <taxon>Eukaryota</taxon>
        <taxon>Metazoa</taxon>
        <taxon>Ecdysozoa</taxon>
        <taxon>Arthropoda</taxon>
        <taxon>Crustacea</taxon>
        <taxon>Multicrustacea</taxon>
        <taxon>Malacostraca</taxon>
        <taxon>Eumalacostraca</taxon>
        <taxon>Eucarida</taxon>
        <taxon>Decapoda</taxon>
        <taxon>Pleocyemata</taxon>
        <taxon>Brachyura</taxon>
        <taxon>Eubrachyura</taxon>
        <taxon>Portunoidea</taxon>
        <taxon>Portunidae</taxon>
        <taxon>Portuninae</taxon>
        <taxon>Scylla</taxon>
    </lineage>
</organism>
<name>A0AAW0SJ80_SCYPA</name>
<gene>
    <name evidence="2" type="ORF">O3P69_012542</name>
</gene>
<comment type="caution">
    <text evidence="2">The sequence shown here is derived from an EMBL/GenBank/DDBJ whole genome shotgun (WGS) entry which is preliminary data.</text>
</comment>
<evidence type="ECO:0000313" key="3">
    <source>
        <dbReference type="Proteomes" id="UP001487740"/>
    </source>
</evidence>
<feature type="compositionally biased region" description="Polar residues" evidence="1">
    <location>
        <begin position="94"/>
        <end position="104"/>
    </location>
</feature>
<accession>A0AAW0SJ80</accession>
<evidence type="ECO:0000256" key="1">
    <source>
        <dbReference type="SAM" id="MobiDB-lite"/>
    </source>
</evidence>
<keyword evidence="3" id="KW-1185">Reference proteome</keyword>
<proteinExistence type="predicted"/>
<reference evidence="2 3" key="1">
    <citation type="submission" date="2023-03" db="EMBL/GenBank/DDBJ databases">
        <title>High-quality genome of Scylla paramamosain provides insights in environmental adaptation.</title>
        <authorList>
            <person name="Zhang L."/>
        </authorList>
    </citation>
    <scope>NUCLEOTIDE SEQUENCE [LARGE SCALE GENOMIC DNA]</scope>
    <source>
        <strain evidence="2">LZ_2023a</strain>
        <tissue evidence="2">Muscle</tissue>
    </source>
</reference>
<evidence type="ECO:0000313" key="2">
    <source>
        <dbReference type="EMBL" id="KAK8374777.1"/>
    </source>
</evidence>
<feature type="region of interest" description="Disordered" evidence="1">
    <location>
        <begin position="73"/>
        <end position="104"/>
    </location>
</feature>
<protein>
    <submittedName>
        <fullName evidence="2">Uncharacterized protein</fullName>
    </submittedName>
</protein>
<dbReference type="AlphaFoldDB" id="A0AAW0SJ80"/>
<dbReference type="Proteomes" id="UP001487740">
    <property type="component" value="Unassembled WGS sequence"/>
</dbReference>
<dbReference type="EMBL" id="JARAKH010000223">
    <property type="protein sequence ID" value="KAK8374777.1"/>
    <property type="molecule type" value="Genomic_DNA"/>
</dbReference>